<protein>
    <submittedName>
        <fullName evidence="3">Hypothetical_protein</fullName>
    </submittedName>
</protein>
<reference evidence="1" key="1">
    <citation type="submission" date="2023-06" db="EMBL/GenBank/DDBJ databases">
        <authorList>
            <person name="Kurt Z."/>
        </authorList>
    </citation>
    <scope>NUCLEOTIDE SEQUENCE</scope>
</reference>
<comment type="caution">
    <text evidence="1">The sequence shown here is derived from an EMBL/GenBank/DDBJ whole genome shotgun (WGS) entry which is preliminary data.</text>
</comment>
<dbReference type="AlphaFoldDB" id="A0AA86QSG4"/>
<evidence type="ECO:0000313" key="4">
    <source>
        <dbReference type="EMBL" id="CAL6031459.1"/>
    </source>
</evidence>
<dbReference type="EMBL" id="CAXDID020000120">
    <property type="protein sequence ID" value="CAL6031459.1"/>
    <property type="molecule type" value="Genomic_DNA"/>
</dbReference>
<organism evidence="1">
    <name type="scientific">Hexamita inflata</name>
    <dbReference type="NCBI Taxonomy" id="28002"/>
    <lineage>
        <taxon>Eukaryota</taxon>
        <taxon>Metamonada</taxon>
        <taxon>Diplomonadida</taxon>
        <taxon>Hexamitidae</taxon>
        <taxon>Hexamitinae</taxon>
        <taxon>Hexamita</taxon>
    </lineage>
</organism>
<reference evidence="3 5" key="2">
    <citation type="submission" date="2024-07" db="EMBL/GenBank/DDBJ databases">
        <authorList>
            <person name="Akdeniz Z."/>
        </authorList>
    </citation>
    <scope>NUCLEOTIDE SEQUENCE [LARGE SCALE GENOMIC DNA]</scope>
</reference>
<dbReference type="Proteomes" id="UP001642409">
    <property type="component" value="Unassembled WGS sequence"/>
</dbReference>
<proteinExistence type="predicted"/>
<dbReference type="EMBL" id="CATOUU010000884">
    <property type="protein sequence ID" value="CAI9957200.1"/>
    <property type="molecule type" value="Genomic_DNA"/>
</dbReference>
<evidence type="ECO:0000313" key="3">
    <source>
        <dbReference type="EMBL" id="CAL6012777.1"/>
    </source>
</evidence>
<dbReference type="EMBL" id="CAXDID020000067">
    <property type="protein sequence ID" value="CAL6012777.1"/>
    <property type="molecule type" value="Genomic_DNA"/>
</dbReference>
<keyword evidence="5" id="KW-1185">Reference proteome</keyword>
<evidence type="ECO:0000313" key="5">
    <source>
        <dbReference type="Proteomes" id="UP001642409"/>
    </source>
</evidence>
<evidence type="ECO:0000313" key="1">
    <source>
        <dbReference type="EMBL" id="CAI9957200.1"/>
    </source>
</evidence>
<accession>A0AA86QSG4</accession>
<evidence type="ECO:0000313" key="2">
    <source>
        <dbReference type="EMBL" id="CAI9962795.1"/>
    </source>
</evidence>
<dbReference type="EMBL" id="CATOUU010000960">
    <property type="protein sequence ID" value="CAI9962795.1"/>
    <property type="molecule type" value="Genomic_DNA"/>
</dbReference>
<gene>
    <name evidence="3" type="ORF">HINF_LOCUS23466</name>
    <name evidence="4" type="ORF">HINF_LOCUS34011</name>
    <name evidence="1" type="ORF">HINF_LOCUS44845</name>
    <name evidence="2" type="ORF">HINF_LOCUS50440</name>
</gene>
<sequence length="378" mass="43495">MSSTDSTKEGILAYLLKSEKTIESIAFYNEEIAIRMLKQVTTIVISHAHFYYCHFSCVHGDTQGQTKNHYKNKCKRYVGFDSLSGAGYFDHRGRYSRIQYVLGQDEKLSSPPQMFIDRDHSYRIIRFYGEHDQGEYYCKEVQNLRHKFTAEEDRIILANVMKYSCLEGIELLFKDPEVQKQLTCTYCQLCRRAAYFAQRYISDDLLIAQLVQKHQLIVEIKKDPVTGILLSMGVANPVFLKLFAMEGEHSSVMLDYTHIRVQQRTNYQALLLTQCTSGSHFSYVIASYIFKDPNNSVFSGESKIKLIEGVKFFHSVAPCLKDVRLCLTDQAKSFDYAAGLISQHCTSGLCGYHALILIIFAYQIKESVNHMIFVFHLI</sequence>
<name>A0AA86QSG4_9EUKA</name>